<dbReference type="NCBIfam" id="TIGR03666">
    <property type="entry name" value="Rv2061_F420"/>
    <property type="match status" value="1"/>
</dbReference>
<evidence type="ECO:0000256" key="1">
    <source>
        <dbReference type="ARBA" id="ARBA00023002"/>
    </source>
</evidence>
<dbReference type="InterPro" id="IPR052019">
    <property type="entry name" value="F420H2_bilvrd_red/Heme_oxyg"/>
</dbReference>
<keyword evidence="1 3" id="KW-0560">Oxidoreductase</keyword>
<keyword evidence="4" id="KW-1185">Reference proteome</keyword>
<dbReference type="Gene3D" id="2.30.110.10">
    <property type="entry name" value="Electron Transport, Fmn-binding Protein, Chain A"/>
    <property type="match status" value="1"/>
</dbReference>
<dbReference type="InterPro" id="IPR019965">
    <property type="entry name" value="PPOX_F420-dep_Rv2061_put"/>
</dbReference>
<evidence type="ECO:0000313" key="3">
    <source>
        <dbReference type="EMBL" id="UWP86077.1"/>
    </source>
</evidence>
<dbReference type="RefSeq" id="WP_259864952.1">
    <property type="nucleotide sequence ID" value="NZ_BAAAST010000046.1"/>
</dbReference>
<dbReference type="PANTHER" id="PTHR35176">
    <property type="entry name" value="HEME OXYGENASE HI_0854-RELATED"/>
    <property type="match status" value="1"/>
</dbReference>
<sequence length="148" mass="16483">MSGTEPGHTAAHQALEPLRTSNVALVTSFRRDGRGVGTPVGITVRDDRAYFTTRAKTWKVKRIGNNPRVTLAPCDKRGRVLGETVECTARRITEEHARELRGGAEYRIWRLIYRVVYRDVPVSYEVLPVLGPNGHGEGRQARSSTNEG</sequence>
<evidence type="ECO:0000259" key="2">
    <source>
        <dbReference type="Pfam" id="PF01243"/>
    </source>
</evidence>
<dbReference type="GO" id="GO:0016491">
    <property type="term" value="F:oxidoreductase activity"/>
    <property type="evidence" value="ECO:0007669"/>
    <property type="project" value="UniProtKB-KW"/>
</dbReference>
<reference evidence="3" key="1">
    <citation type="submission" date="2021-04" db="EMBL/GenBank/DDBJ databases">
        <authorList>
            <person name="Hartkoorn R.C."/>
            <person name="Beaudoing E."/>
            <person name="Hot D."/>
        </authorList>
    </citation>
    <scope>NUCLEOTIDE SEQUENCE</scope>
    <source>
        <strain evidence="3">NRRL B-16292</strain>
    </source>
</reference>
<evidence type="ECO:0000313" key="4">
    <source>
        <dbReference type="Proteomes" id="UP001059617"/>
    </source>
</evidence>
<organism evidence="3 4">
    <name type="scientific">Dactylosporangium fulvum</name>
    <dbReference type="NCBI Taxonomy" id="53359"/>
    <lineage>
        <taxon>Bacteria</taxon>
        <taxon>Bacillati</taxon>
        <taxon>Actinomycetota</taxon>
        <taxon>Actinomycetes</taxon>
        <taxon>Micromonosporales</taxon>
        <taxon>Micromonosporaceae</taxon>
        <taxon>Dactylosporangium</taxon>
    </lineage>
</organism>
<feature type="domain" description="Pyridoxamine 5'-phosphate oxidase N-terminal" evidence="2">
    <location>
        <begin position="13"/>
        <end position="99"/>
    </location>
</feature>
<dbReference type="InterPro" id="IPR011576">
    <property type="entry name" value="Pyridox_Oxase_N"/>
</dbReference>
<accession>A0ABY5W7I8</accession>
<dbReference type="Proteomes" id="UP001059617">
    <property type="component" value="Chromosome"/>
</dbReference>
<dbReference type="SUPFAM" id="SSF50475">
    <property type="entry name" value="FMN-binding split barrel"/>
    <property type="match status" value="1"/>
</dbReference>
<gene>
    <name evidence="3" type="ORF">Dfulv_18270</name>
</gene>
<reference evidence="3" key="2">
    <citation type="submission" date="2022-09" db="EMBL/GenBank/DDBJ databases">
        <title>Biosynthetic gene clusters of Dactylosporangioum fulvum.</title>
        <authorList>
            <person name="Caradec T."/>
        </authorList>
    </citation>
    <scope>NUCLEOTIDE SEQUENCE</scope>
    <source>
        <strain evidence="3">NRRL B-16292</strain>
    </source>
</reference>
<dbReference type="Pfam" id="PF01243">
    <property type="entry name" value="PNPOx_N"/>
    <property type="match status" value="1"/>
</dbReference>
<dbReference type="EC" id="1.-.-.-" evidence="3"/>
<proteinExistence type="predicted"/>
<protein>
    <submittedName>
        <fullName evidence="3">PPOX class F420-dependent oxidoreductase</fullName>
        <ecNumber evidence="3">1.-.-.-</ecNumber>
    </submittedName>
</protein>
<name>A0ABY5W7I8_9ACTN</name>
<dbReference type="InterPro" id="IPR012349">
    <property type="entry name" value="Split_barrel_FMN-bd"/>
</dbReference>
<dbReference type="EMBL" id="CP073720">
    <property type="protein sequence ID" value="UWP86077.1"/>
    <property type="molecule type" value="Genomic_DNA"/>
</dbReference>
<dbReference type="PANTHER" id="PTHR35176:SF11">
    <property type="entry name" value="PYRIDOXAMINE 5'-PHOSPHATE OXIDASE FAMILY PROTEIN"/>
    <property type="match status" value="1"/>
</dbReference>